<dbReference type="SUPFAM" id="SSF46626">
    <property type="entry name" value="Cytochrome c"/>
    <property type="match status" value="1"/>
</dbReference>
<proteinExistence type="predicted"/>
<dbReference type="Proteomes" id="UP000035080">
    <property type="component" value="Chromosome"/>
</dbReference>
<keyword evidence="3 6" id="KW-0479">Metal-binding</keyword>
<organism evidence="9 10">
    <name type="scientific">Pandoraea fibrosis</name>
    <dbReference type="NCBI Taxonomy" id="1891094"/>
    <lineage>
        <taxon>Bacteria</taxon>
        <taxon>Pseudomonadati</taxon>
        <taxon>Pseudomonadota</taxon>
        <taxon>Betaproteobacteria</taxon>
        <taxon>Burkholderiales</taxon>
        <taxon>Burkholderiaceae</taxon>
        <taxon>Pandoraea</taxon>
    </lineage>
</organism>
<keyword evidence="2 6" id="KW-0349">Heme</keyword>
<evidence type="ECO:0000313" key="10">
    <source>
        <dbReference type="Proteomes" id="UP000035080"/>
    </source>
</evidence>
<feature type="domain" description="Cytochrome c" evidence="8">
    <location>
        <begin position="46"/>
        <end position="149"/>
    </location>
</feature>
<feature type="region of interest" description="Disordered" evidence="7">
    <location>
        <begin position="148"/>
        <end position="170"/>
    </location>
</feature>
<keyword evidence="5 6" id="KW-0408">Iron</keyword>
<gene>
    <name evidence="9" type="ORF">PI93_023660</name>
</gene>
<dbReference type="InterPro" id="IPR050597">
    <property type="entry name" value="Cytochrome_c_Oxidase_Subunit"/>
</dbReference>
<protein>
    <recommendedName>
        <fullName evidence="8">Cytochrome c domain-containing protein</fullName>
    </recommendedName>
</protein>
<dbReference type="PANTHER" id="PTHR33751">
    <property type="entry name" value="CBB3-TYPE CYTOCHROME C OXIDASE SUBUNIT FIXP"/>
    <property type="match status" value="1"/>
</dbReference>
<keyword evidence="10" id="KW-1185">Reference proteome</keyword>
<name>A0ABX6HWJ7_9BURK</name>
<evidence type="ECO:0000313" key="9">
    <source>
        <dbReference type="EMBL" id="QHF15305.1"/>
    </source>
</evidence>
<evidence type="ECO:0000256" key="6">
    <source>
        <dbReference type="PROSITE-ProRule" id="PRU00433"/>
    </source>
</evidence>
<sequence>MRMRADIDSAGSRRYRPRHAMTNPSIAAAFVLTSAAWLAVTGAAFAAPASGARAASPVAAAQTASQTSRPDWQARDWAMACMSCHNASAPVSAGQPALPTLEGRPAAELMTLLQAMRDGRRPATLMPQLLKGYRDDELQRIAAYFAAQPAAKMPSASERQSSSGGHDASP</sequence>
<evidence type="ECO:0000256" key="3">
    <source>
        <dbReference type="ARBA" id="ARBA00022723"/>
    </source>
</evidence>
<evidence type="ECO:0000259" key="8">
    <source>
        <dbReference type="PROSITE" id="PS51007"/>
    </source>
</evidence>
<evidence type="ECO:0000256" key="1">
    <source>
        <dbReference type="ARBA" id="ARBA00022448"/>
    </source>
</evidence>
<dbReference type="EMBL" id="CP047385">
    <property type="protein sequence ID" value="QHF15305.1"/>
    <property type="molecule type" value="Genomic_DNA"/>
</dbReference>
<dbReference type="InterPro" id="IPR009056">
    <property type="entry name" value="Cyt_c-like_dom"/>
</dbReference>
<evidence type="ECO:0000256" key="4">
    <source>
        <dbReference type="ARBA" id="ARBA00022982"/>
    </source>
</evidence>
<dbReference type="RefSeq" id="WP_144400466.1">
    <property type="nucleotide sequence ID" value="NZ_CP047385.1"/>
</dbReference>
<dbReference type="Gene3D" id="1.10.760.10">
    <property type="entry name" value="Cytochrome c-like domain"/>
    <property type="match status" value="1"/>
</dbReference>
<evidence type="ECO:0000256" key="5">
    <source>
        <dbReference type="ARBA" id="ARBA00023004"/>
    </source>
</evidence>
<keyword evidence="4" id="KW-0249">Electron transport</keyword>
<keyword evidence="1" id="KW-0813">Transport</keyword>
<dbReference type="PANTHER" id="PTHR33751:SF9">
    <property type="entry name" value="CYTOCHROME C4"/>
    <property type="match status" value="1"/>
</dbReference>
<dbReference type="InterPro" id="IPR036909">
    <property type="entry name" value="Cyt_c-like_dom_sf"/>
</dbReference>
<evidence type="ECO:0000256" key="2">
    <source>
        <dbReference type="ARBA" id="ARBA00022617"/>
    </source>
</evidence>
<dbReference type="PROSITE" id="PS51007">
    <property type="entry name" value="CYTC"/>
    <property type="match status" value="1"/>
</dbReference>
<evidence type="ECO:0000256" key="7">
    <source>
        <dbReference type="SAM" id="MobiDB-lite"/>
    </source>
</evidence>
<accession>A0ABX6HWJ7</accession>
<reference evidence="9 10" key="1">
    <citation type="journal article" date="2015" name="Genome Announc.">
        <title>Genome Sequences of Two Pandoraea pnomenusa Isolates Recovered 11 Months Apart from a Cystic Fibrosis Patient.</title>
        <authorList>
            <person name="Ee R."/>
            <person name="Ambrose M."/>
            <person name="Lazenby J."/>
            <person name="Williams P."/>
            <person name="Chan K.G."/>
            <person name="Roddam L."/>
        </authorList>
    </citation>
    <scope>NUCLEOTIDE SEQUENCE [LARGE SCALE GENOMIC DNA]</scope>
    <source>
        <strain evidence="9 10">6399</strain>
    </source>
</reference>